<protein>
    <submittedName>
        <fullName evidence="4">Uncharacterized protein</fullName>
    </submittedName>
</protein>
<reference evidence="4" key="1">
    <citation type="submission" date="2022-11" db="UniProtKB">
        <authorList>
            <consortium name="WormBaseParasite"/>
        </authorList>
    </citation>
    <scope>IDENTIFICATION</scope>
</reference>
<dbReference type="Proteomes" id="UP000887578">
    <property type="component" value="Unplaced"/>
</dbReference>
<feature type="region of interest" description="Disordered" evidence="1">
    <location>
        <begin position="330"/>
        <end position="353"/>
    </location>
</feature>
<sequence>MLSSFLLFSLPLLIIINFFAKIEAVKCHDCVGTNCTGQICEGDYCISGHYLPKWGFYLEWIETKIVKGCMSGKMLKSDIQNQCETTFHQNGMKKSTCFCNSEDFCNGEKESEKHEIQDIPLFTCICKGEHCKSPKCVGELCSYVINQKSGEYEQGCVNASMPLIERRFAGSCMIPPATGAMHHWVSKNAIDLAYTESCLCAGDNCNAEKPKYDVEKEKMKCDAFIGANIFGTKMTSQNITCTGEYCFTIDIDSELGLLRSFNTAGCMTFIEGAELAEELNPVGCAKFHSENLEVKACLNNLIMPSRLPNIDEEEDATTTRPTFISSISYYTSSQRPPIDPVSNEKSSNTTKEL</sequence>
<keyword evidence="2" id="KW-0732">Signal</keyword>
<dbReference type="AlphaFoldDB" id="A0A914QSJ3"/>
<proteinExistence type="predicted"/>
<dbReference type="PANTHER" id="PTHR37433">
    <property type="entry name" value="PROTEIN CBG25136-RELATED"/>
    <property type="match status" value="1"/>
</dbReference>
<organism evidence="3 4">
    <name type="scientific">Panagrolaimus davidi</name>
    <dbReference type="NCBI Taxonomy" id="227884"/>
    <lineage>
        <taxon>Eukaryota</taxon>
        <taxon>Metazoa</taxon>
        <taxon>Ecdysozoa</taxon>
        <taxon>Nematoda</taxon>
        <taxon>Chromadorea</taxon>
        <taxon>Rhabditida</taxon>
        <taxon>Tylenchina</taxon>
        <taxon>Panagrolaimomorpha</taxon>
        <taxon>Panagrolaimoidea</taxon>
        <taxon>Panagrolaimidae</taxon>
        <taxon>Panagrolaimus</taxon>
    </lineage>
</organism>
<dbReference type="PANTHER" id="PTHR37433:SF5">
    <property type="entry name" value="DUF753 DOMAIN-CONTAINING PROTEIN-RELATED"/>
    <property type="match status" value="1"/>
</dbReference>
<keyword evidence="3" id="KW-1185">Reference proteome</keyword>
<dbReference type="InterPro" id="IPR045860">
    <property type="entry name" value="Snake_toxin-like_sf"/>
</dbReference>
<evidence type="ECO:0000313" key="3">
    <source>
        <dbReference type="Proteomes" id="UP000887578"/>
    </source>
</evidence>
<name>A0A914QSJ3_9BILA</name>
<evidence type="ECO:0000313" key="4">
    <source>
        <dbReference type="WBParaSite" id="PDA_v2.g30379.t1"/>
    </source>
</evidence>
<evidence type="ECO:0000256" key="1">
    <source>
        <dbReference type="SAM" id="MobiDB-lite"/>
    </source>
</evidence>
<accession>A0A914QSJ3</accession>
<evidence type="ECO:0000256" key="2">
    <source>
        <dbReference type="SAM" id="SignalP"/>
    </source>
</evidence>
<dbReference type="Gene3D" id="2.10.60.10">
    <property type="entry name" value="CD59"/>
    <property type="match status" value="1"/>
</dbReference>
<feature type="chain" id="PRO_5037548649" evidence="2">
    <location>
        <begin position="25"/>
        <end position="353"/>
    </location>
</feature>
<feature type="compositionally biased region" description="Polar residues" evidence="1">
    <location>
        <begin position="343"/>
        <end position="353"/>
    </location>
</feature>
<feature type="signal peptide" evidence="2">
    <location>
        <begin position="1"/>
        <end position="24"/>
    </location>
</feature>
<dbReference type="WBParaSite" id="PDA_v2.g30379.t1">
    <property type="protein sequence ID" value="PDA_v2.g30379.t1"/>
    <property type="gene ID" value="PDA_v2.g30379"/>
</dbReference>